<dbReference type="OrthoDB" id="9895617at2759"/>
<feature type="compositionally biased region" description="Acidic residues" evidence="1">
    <location>
        <begin position="151"/>
        <end position="160"/>
    </location>
</feature>
<evidence type="ECO:0008006" key="4">
    <source>
        <dbReference type="Google" id="ProtNLM"/>
    </source>
</evidence>
<dbReference type="Proteomes" id="UP000307440">
    <property type="component" value="Unassembled WGS sequence"/>
</dbReference>
<evidence type="ECO:0000313" key="2">
    <source>
        <dbReference type="EMBL" id="TFK29442.1"/>
    </source>
</evidence>
<dbReference type="EMBL" id="ML210149">
    <property type="protein sequence ID" value="TFK29442.1"/>
    <property type="molecule type" value="Genomic_DNA"/>
</dbReference>
<proteinExistence type="predicted"/>
<evidence type="ECO:0000256" key="1">
    <source>
        <dbReference type="SAM" id="MobiDB-lite"/>
    </source>
</evidence>
<dbReference type="CDD" id="cd00161">
    <property type="entry name" value="beta-trefoil_Ricin-like"/>
    <property type="match status" value="1"/>
</dbReference>
<evidence type="ECO:0000313" key="3">
    <source>
        <dbReference type="Proteomes" id="UP000307440"/>
    </source>
</evidence>
<dbReference type="SUPFAM" id="SSF50370">
    <property type="entry name" value="Ricin B-like lectins"/>
    <property type="match status" value="1"/>
</dbReference>
<dbReference type="Gene3D" id="2.80.10.50">
    <property type="match status" value="1"/>
</dbReference>
<dbReference type="InterPro" id="IPR035992">
    <property type="entry name" value="Ricin_B-like_lectins"/>
</dbReference>
<organism evidence="2 3">
    <name type="scientific">Coprinopsis marcescibilis</name>
    <name type="common">Agaric fungus</name>
    <name type="synonym">Psathyrella marcescibilis</name>
    <dbReference type="NCBI Taxonomy" id="230819"/>
    <lineage>
        <taxon>Eukaryota</taxon>
        <taxon>Fungi</taxon>
        <taxon>Dikarya</taxon>
        <taxon>Basidiomycota</taxon>
        <taxon>Agaricomycotina</taxon>
        <taxon>Agaricomycetes</taxon>
        <taxon>Agaricomycetidae</taxon>
        <taxon>Agaricales</taxon>
        <taxon>Agaricineae</taxon>
        <taxon>Psathyrellaceae</taxon>
        <taxon>Coprinopsis</taxon>
    </lineage>
</organism>
<protein>
    <recommendedName>
        <fullName evidence="4">Ricin B lectin domain-containing protein</fullName>
    </recommendedName>
</protein>
<dbReference type="AlphaFoldDB" id="A0A5C3L9Z5"/>
<sequence>MSTGFPSGDFLILSLGSSRVLDVTNCETDDGTDIVLFVCKERSLNADSRNPWNDNQVFFIDGQGNLASKQSKHPIDVEEDRIVLRHRNDGVSLPAFHYSAATSEITIHTAPDPESDTDSYVLSYIPKYNPRITLPNGYSIFLPPNGSFADITEEGGEDGESSTQGNLDTELDDSLEWIRQVQVVEYVEPASEKERNRRMWALLPIAD</sequence>
<name>A0A5C3L9Z5_COPMA</name>
<accession>A0A5C3L9Z5</accession>
<keyword evidence="3" id="KW-1185">Reference proteome</keyword>
<gene>
    <name evidence="2" type="ORF">FA15DRAFT_752576</name>
</gene>
<reference evidence="2 3" key="1">
    <citation type="journal article" date="2019" name="Nat. Ecol. Evol.">
        <title>Megaphylogeny resolves global patterns of mushroom evolution.</title>
        <authorList>
            <person name="Varga T."/>
            <person name="Krizsan K."/>
            <person name="Foldi C."/>
            <person name="Dima B."/>
            <person name="Sanchez-Garcia M."/>
            <person name="Sanchez-Ramirez S."/>
            <person name="Szollosi G.J."/>
            <person name="Szarkandi J.G."/>
            <person name="Papp V."/>
            <person name="Albert L."/>
            <person name="Andreopoulos W."/>
            <person name="Angelini C."/>
            <person name="Antonin V."/>
            <person name="Barry K.W."/>
            <person name="Bougher N.L."/>
            <person name="Buchanan P."/>
            <person name="Buyck B."/>
            <person name="Bense V."/>
            <person name="Catcheside P."/>
            <person name="Chovatia M."/>
            <person name="Cooper J."/>
            <person name="Damon W."/>
            <person name="Desjardin D."/>
            <person name="Finy P."/>
            <person name="Geml J."/>
            <person name="Haridas S."/>
            <person name="Hughes K."/>
            <person name="Justo A."/>
            <person name="Karasinski D."/>
            <person name="Kautmanova I."/>
            <person name="Kiss B."/>
            <person name="Kocsube S."/>
            <person name="Kotiranta H."/>
            <person name="LaButti K.M."/>
            <person name="Lechner B.E."/>
            <person name="Liimatainen K."/>
            <person name="Lipzen A."/>
            <person name="Lukacs Z."/>
            <person name="Mihaltcheva S."/>
            <person name="Morgado L.N."/>
            <person name="Niskanen T."/>
            <person name="Noordeloos M.E."/>
            <person name="Ohm R.A."/>
            <person name="Ortiz-Santana B."/>
            <person name="Ovrebo C."/>
            <person name="Racz N."/>
            <person name="Riley R."/>
            <person name="Savchenko A."/>
            <person name="Shiryaev A."/>
            <person name="Soop K."/>
            <person name="Spirin V."/>
            <person name="Szebenyi C."/>
            <person name="Tomsovsky M."/>
            <person name="Tulloss R.E."/>
            <person name="Uehling J."/>
            <person name="Grigoriev I.V."/>
            <person name="Vagvolgyi C."/>
            <person name="Papp T."/>
            <person name="Martin F.M."/>
            <person name="Miettinen O."/>
            <person name="Hibbett D.S."/>
            <person name="Nagy L.G."/>
        </authorList>
    </citation>
    <scope>NUCLEOTIDE SEQUENCE [LARGE SCALE GENOMIC DNA]</scope>
    <source>
        <strain evidence="2 3">CBS 121175</strain>
    </source>
</reference>
<feature type="region of interest" description="Disordered" evidence="1">
    <location>
        <begin position="148"/>
        <end position="168"/>
    </location>
</feature>
<dbReference type="STRING" id="230819.A0A5C3L9Z5"/>